<reference evidence="4 5" key="1">
    <citation type="submission" date="2017-03" db="EMBL/GenBank/DDBJ databases">
        <title>New species Polynucleobacter sp. MWH-EgelM1-30-B4.</title>
        <authorList>
            <person name="Hahn M.W."/>
        </authorList>
    </citation>
    <scope>NUCLEOTIDE SEQUENCE [LARGE SCALE GENOMIC DNA]</scope>
    <source>
        <strain evidence="4 5">MWH-EgelM1-30-B4</strain>
    </source>
</reference>
<dbReference type="RefSeq" id="WP_087909442.1">
    <property type="nucleotide sequence ID" value="NZ_NAIA01000003.1"/>
</dbReference>
<dbReference type="AlphaFoldDB" id="A0A210RW72"/>
<proteinExistence type="inferred from homology"/>
<evidence type="ECO:0000256" key="2">
    <source>
        <dbReference type="ARBA" id="ARBA00008424"/>
    </source>
</evidence>
<evidence type="ECO:0008006" key="6">
    <source>
        <dbReference type="Google" id="ProtNLM"/>
    </source>
</evidence>
<evidence type="ECO:0000256" key="3">
    <source>
        <dbReference type="SAM" id="MobiDB-lite"/>
    </source>
</evidence>
<evidence type="ECO:0000313" key="5">
    <source>
        <dbReference type="Proteomes" id="UP000196880"/>
    </source>
</evidence>
<dbReference type="GO" id="GO:0030527">
    <property type="term" value="F:structural constituent of chromatin"/>
    <property type="evidence" value="ECO:0007669"/>
    <property type="project" value="InterPro"/>
</dbReference>
<name>A0A210RW72_9BURK</name>
<dbReference type="Pfam" id="PF07432">
    <property type="entry name" value="Hc1"/>
    <property type="match status" value="1"/>
</dbReference>
<dbReference type="Proteomes" id="UP000196880">
    <property type="component" value="Unassembled WGS sequence"/>
</dbReference>
<organism evidence="4 5">
    <name type="scientific">Polynucleobacter hirudinilacicola</name>
    <dbReference type="NCBI Taxonomy" id="1743166"/>
    <lineage>
        <taxon>Bacteria</taxon>
        <taxon>Pseudomonadati</taxon>
        <taxon>Pseudomonadota</taxon>
        <taxon>Betaproteobacteria</taxon>
        <taxon>Burkholderiales</taxon>
        <taxon>Burkholderiaceae</taxon>
        <taxon>Polynucleobacter</taxon>
    </lineage>
</organism>
<feature type="region of interest" description="Disordered" evidence="3">
    <location>
        <begin position="44"/>
        <end position="77"/>
    </location>
</feature>
<comment type="function">
    <text evidence="1">Might have a role analogous to that of eukaryotic histone proteins.</text>
</comment>
<feature type="compositionally biased region" description="Basic and acidic residues" evidence="3">
    <location>
        <begin position="44"/>
        <end position="59"/>
    </location>
</feature>
<protein>
    <recommendedName>
        <fullName evidence="6">Histone H1</fullName>
    </recommendedName>
</protein>
<comment type="similarity">
    <text evidence="2">Belongs to the histone H1/H5 family. HCT subfamily.</text>
</comment>
<gene>
    <name evidence="4" type="ORF">B6A14_05430</name>
</gene>
<accession>A0A210RW72</accession>
<dbReference type="GO" id="GO:0003677">
    <property type="term" value="F:DNA binding"/>
    <property type="evidence" value="ECO:0007669"/>
    <property type="project" value="InterPro"/>
</dbReference>
<sequence>MSHHDKLLDAFEVYKAEHEKFEGKGIKASATRARKALQEIAGSCKERRKEISAEKESREGAGAGMSQDAARKAHIRK</sequence>
<evidence type="ECO:0000313" key="4">
    <source>
        <dbReference type="EMBL" id="OWF65248.1"/>
    </source>
</evidence>
<dbReference type="EMBL" id="NAIA01000003">
    <property type="protein sequence ID" value="OWF65248.1"/>
    <property type="molecule type" value="Genomic_DNA"/>
</dbReference>
<dbReference type="InterPro" id="IPR010886">
    <property type="entry name" value="Hc1"/>
</dbReference>
<evidence type="ECO:0000256" key="1">
    <source>
        <dbReference type="ARBA" id="ARBA00002333"/>
    </source>
</evidence>
<keyword evidence="5" id="KW-1185">Reference proteome</keyword>
<dbReference type="OrthoDB" id="9808717at2"/>
<comment type="caution">
    <text evidence="4">The sequence shown here is derived from an EMBL/GenBank/DDBJ whole genome shotgun (WGS) entry which is preliminary data.</text>
</comment>